<comment type="caution">
    <text evidence="1">The sequence shown here is derived from an EMBL/GenBank/DDBJ whole genome shotgun (WGS) entry which is preliminary data.</text>
</comment>
<evidence type="ECO:0000313" key="1">
    <source>
        <dbReference type="EMBL" id="KAL3504372.1"/>
    </source>
</evidence>
<reference evidence="1 2" key="1">
    <citation type="submission" date="2024-11" db="EMBL/GenBank/DDBJ databases">
        <title>A near-complete genome assembly of Cinchona calisaya.</title>
        <authorList>
            <person name="Lian D.C."/>
            <person name="Zhao X.W."/>
            <person name="Wei L."/>
        </authorList>
    </citation>
    <scope>NUCLEOTIDE SEQUENCE [LARGE SCALE GENOMIC DNA]</scope>
    <source>
        <tissue evidence="1">Nenye</tissue>
    </source>
</reference>
<gene>
    <name evidence="1" type="ORF">ACH5RR_034213</name>
</gene>
<evidence type="ECO:0008006" key="3">
    <source>
        <dbReference type="Google" id="ProtNLM"/>
    </source>
</evidence>
<proteinExistence type="predicted"/>
<dbReference type="Proteomes" id="UP001630127">
    <property type="component" value="Unassembled WGS sequence"/>
</dbReference>
<name>A0ABD2YA79_9GENT</name>
<sequence length="122" mass="13834">MGLPPQAFLCLLVLADSNHGGFLEQSDILVLSLTDLCYQINFLLASHHNKMIDHQTLTRSIESSQSLSLFFPRYQISPFFHQLFFFGDDTFQFLGSGSIRTKVIQTGKLIQIVIPPRQGKFD</sequence>
<dbReference type="AlphaFoldDB" id="A0ABD2YA79"/>
<protein>
    <recommendedName>
        <fullName evidence="3">Secreted protein</fullName>
    </recommendedName>
</protein>
<accession>A0ABD2YA79</accession>
<keyword evidence="2" id="KW-1185">Reference proteome</keyword>
<evidence type="ECO:0000313" key="2">
    <source>
        <dbReference type="Proteomes" id="UP001630127"/>
    </source>
</evidence>
<organism evidence="1 2">
    <name type="scientific">Cinchona calisaya</name>
    <dbReference type="NCBI Taxonomy" id="153742"/>
    <lineage>
        <taxon>Eukaryota</taxon>
        <taxon>Viridiplantae</taxon>
        <taxon>Streptophyta</taxon>
        <taxon>Embryophyta</taxon>
        <taxon>Tracheophyta</taxon>
        <taxon>Spermatophyta</taxon>
        <taxon>Magnoliopsida</taxon>
        <taxon>eudicotyledons</taxon>
        <taxon>Gunneridae</taxon>
        <taxon>Pentapetalae</taxon>
        <taxon>asterids</taxon>
        <taxon>lamiids</taxon>
        <taxon>Gentianales</taxon>
        <taxon>Rubiaceae</taxon>
        <taxon>Cinchonoideae</taxon>
        <taxon>Cinchoneae</taxon>
        <taxon>Cinchona</taxon>
    </lineage>
</organism>
<dbReference type="EMBL" id="JBJUIK010000014">
    <property type="protein sequence ID" value="KAL3504372.1"/>
    <property type="molecule type" value="Genomic_DNA"/>
</dbReference>